<evidence type="ECO:0000256" key="1">
    <source>
        <dbReference type="ARBA" id="ARBA00022679"/>
    </source>
</evidence>
<dbReference type="SMART" id="SM00220">
    <property type="entry name" value="S_TKc"/>
    <property type="match status" value="1"/>
</dbReference>
<dbReference type="InterPro" id="IPR000719">
    <property type="entry name" value="Prot_kinase_dom"/>
</dbReference>
<proteinExistence type="predicted"/>
<keyword evidence="4 5" id="KW-0067">ATP-binding</keyword>
<keyword evidence="3 9" id="KW-0418">Kinase</keyword>
<dbReference type="PROSITE" id="PS00108">
    <property type="entry name" value="PROTEIN_KINASE_ST"/>
    <property type="match status" value="1"/>
</dbReference>
<sequence length="538" mass="57684">MGRSSSISDDGLAPLERTVLSDPLIGAQLGEYVVRERIGEGGMGIVYRGEQPLIGKQVAVKVLRAEVGEKSLHVERLLAEARAVNAIRHRGIIDIFSFGQTPDGRQYFVMEYLQGSALDAHLAQHGLLPLSEVLRISEELLDALAAAHEAGVIHRDLKPNNLFLVRQPGGGSYVKVLDFGLAKQTSSSHGHTPQTQQGIVMGTPEYMAPEQACALPVTPKTDLYSFGVMLFQMLTGQLPFAARSSMEMLVQHVSQPAASPLGLRPELPPELAALVLKLLAKAPEERPSMVEVRAELQRLARLLKEADEPTRVVRGAKRPPAPQPLPAPPSAPEANHATAKTVISQTAIPVARRSRAPLIAVGGGFLLTLGMGLLFFPRPESPPVAPPVIEVRVPAVAEPAPAAPPSEPRVAPESPPPAGAVASAAEPEPAAEPAPLSPAPLPPPVPSSVPAPGTRPSSNTAQVSGSTRGRTERNPLLARIDFLEKRLRSAGLPEDERKQALALLEKAREKAEKADSREERKRLSIQLDRWKGQFLPRH</sequence>
<dbReference type="PROSITE" id="PS00107">
    <property type="entry name" value="PROTEIN_KINASE_ATP"/>
    <property type="match status" value="1"/>
</dbReference>
<accession>A0ABX9K2C0</accession>
<dbReference type="InterPro" id="IPR008271">
    <property type="entry name" value="Ser/Thr_kinase_AS"/>
</dbReference>
<evidence type="ECO:0000313" key="9">
    <source>
        <dbReference type="EMBL" id="REG31988.1"/>
    </source>
</evidence>
<evidence type="ECO:0000256" key="6">
    <source>
        <dbReference type="SAM" id="Coils"/>
    </source>
</evidence>
<feature type="compositionally biased region" description="Low complexity" evidence="7">
    <location>
        <begin position="419"/>
        <end position="429"/>
    </location>
</feature>
<reference evidence="9 10" key="1">
    <citation type="submission" date="2018-08" db="EMBL/GenBank/DDBJ databases">
        <title>Genomic Encyclopedia of Archaeal and Bacterial Type Strains, Phase II (KMG-II): from individual species to whole genera.</title>
        <authorList>
            <person name="Goeker M."/>
        </authorList>
    </citation>
    <scope>NUCLEOTIDE SEQUENCE [LARGE SCALE GENOMIC DNA]</scope>
    <source>
        <strain evidence="9 10">DSM 2261</strain>
    </source>
</reference>
<feature type="compositionally biased region" description="Pro residues" evidence="7">
    <location>
        <begin position="430"/>
        <end position="449"/>
    </location>
</feature>
<evidence type="ECO:0000256" key="2">
    <source>
        <dbReference type="ARBA" id="ARBA00022741"/>
    </source>
</evidence>
<feature type="region of interest" description="Disordered" evidence="7">
    <location>
        <begin position="399"/>
        <end position="477"/>
    </location>
</feature>
<evidence type="ECO:0000256" key="7">
    <source>
        <dbReference type="SAM" id="MobiDB-lite"/>
    </source>
</evidence>
<feature type="compositionally biased region" description="Pro residues" evidence="7">
    <location>
        <begin position="319"/>
        <end position="331"/>
    </location>
</feature>
<feature type="compositionally biased region" description="Pro residues" evidence="7">
    <location>
        <begin position="401"/>
        <end position="418"/>
    </location>
</feature>
<evidence type="ECO:0000256" key="4">
    <source>
        <dbReference type="ARBA" id="ARBA00022840"/>
    </source>
</evidence>
<evidence type="ECO:0000256" key="3">
    <source>
        <dbReference type="ARBA" id="ARBA00022777"/>
    </source>
</evidence>
<evidence type="ECO:0000256" key="5">
    <source>
        <dbReference type="PROSITE-ProRule" id="PRU10141"/>
    </source>
</evidence>
<evidence type="ECO:0000259" key="8">
    <source>
        <dbReference type="PROSITE" id="PS50011"/>
    </source>
</evidence>
<name>A0ABX9K2C0_9BACT</name>
<keyword evidence="10" id="KW-1185">Reference proteome</keyword>
<dbReference type="SUPFAM" id="SSF56112">
    <property type="entry name" value="Protein kinase-like (PK-like)"/>
    <property type="match status" value="1"/>
</dbReference>
<evidence type="ECO:0000313" key="10">
    <source>
        <dbReference type="Proteomes" id="UP000256345"/>
    </source>
</evidence>
<keyword evidence="2 5" id="KW-0547">Nucleotide-binding</keyword>
<dbReference type="GO" id="GO:0016301">
    <property type="term" value="F:kinase activity"/>
    <property type="evidence" value="ECO:0007669"/>
    <property type="project" value="UniProtKB-KW"/>
</dbReference>
<dbReference type="CDD" id="cd14014">
    <property type="entry name" value="STKc_PknB_like"/>
    <property type="match status" value="1"/>
</dbReference>
<feature type="domain" description="Protein kinase" evidence="8">
    <location>
        <begin position="32"/>
        <end position="299"/>
    </location>
</feature>
<dbReference type="PROSITE" id="PS50011">
    <property type="entry name" value="PROTEIN_KINASE_DOM"/>
    <property type="match status" value="1"/>
</dbReference>
<comment type="caution">
    <text evidence="9">The sequence shown here is derived from an EMBL/GenBank/DDBJ whole genome shotgun (WGS) entry which is preliminary data.</text>
</comment>
<dbReference type="PANTHER" id="PTHR43289:SF6">
    <property type="entry name" value="SERINE_THREONINE-PROTEIN KINASE NEKL-3"/>
    <property type="match status" value="1"/>
</dbReference>
<dbReference type="EMBL" id="QUMU01000005">
    <property type="protein sequence ID" value="REG31988.1"/>
    <property type="molecule type" value="Genomic_DNA"/>
</dbReference>
<dbReference type="Gene3D" id="1.10.510.10">
    <property type="entry name" value="Transferase(Phosphotransferase) domain 1"/>
    <property type="match status" value="1"/>
</dbReference>
<feature type="coiled-coil region" evidence="6">
    <location>
        <begin position="494"/>
        <end position="533"/>
    </location>
</feature>
<dbReference type="InterPro" id="IPR011009">
    <property type="entry name" value="Kinase-like_dom_sf"/>
</dbReference>
<dbReference type="RefSeq" id="WP_082175621.1">
    <property type="nucleotide sequence ID" value="NZ_CP011509.1"/>
</dbReference>
<organism evidence="9 10">
    <name type="scientific">Archangium gephyra</name>
    <dbReference type="NCBI Taxonomy" id="48"/>
    <lineage>
        <taxon>Bacteria</taxon>
        <taxon>Pseudomonadati</taxon>
        <taxon>Myxococcota</taxon>
        <taxon>Myxococcia</taxon>
        <taxon>Myxococcales</taxon>
        <taxon>Cystobacterineae</taxon>
        <taxon>Archangiaceae</taxon>
        <taxon>Archangium</taxon>
    </lineage>
</organism>
<keyword evidence="1" id="KW-0808">Transferase</keyword>
<feature type="binding site" evidence="5">
    <location>
        <position position="61"/>
    </location>
    <ligand>
        <name>ATP</name>
        <dbReference type="ChEBI" id="CHEBI:30616"/>
    </ligand>
</feature>
<feature type="compositionally biased region" description="Polar residues" evidence="7">
    <location>
        <begin position="455"/>
        <end position="468"/>
    </location>
</feature>
<feature type="region of interest" description="Disordered" evidence="7">
    <location>
        <begin position="310"/>
        <end position="338"/>
    </location>
</feature>
<dbReference type="Gene3D" id="3.30.200.20">
    <property type="entry name" value="Phosphorylase Kinase, domain 1"/>
    <property type="match status" value="1"/>
</dbReference>
<dbReference type="Proteomes" id="UP000256345">
    <property type="component" value="Unassembled WGS sequence"/>
</dbReference>
<dbReference type="PANTHER" id="PTHR43289">
    <property type="entry name" value="MITOGEN-ACTIVATED PROTEIN KINASE KINASE KINASE 20-RELATED"/>
    <property type="match status" value="1"/>
</dbReference>
<keyword evidence="6" id="KW-0175">Coiled coil</keyword>
<gene>
    <name evidence="9" type="ORF">ATI61_105315</name>
</gene>
<dbReference type="Pfam" id="PF00069">
    <property type="entry name" value="Pkinase"/>
    <property type="match status" value="1"/>
</dbReference>
<dbReference type="InterPro" id="IPR017441">
    <property type="entry name" value="Protein_kinase_ATP_BS"/>
</dbReference>
<protein>
    <submittedName>
        <fullName evidence="9">Serine/threonine-protein kinase</fullName>
    </submittedName>
</protein>